<name>A0A5P6PB06_9BRAD</name>
<proteinExistence type="predicted"/>
<feature type="transmembrane region" description="Helical" evidence="1">
    <location>
        <begin position="6"/>
        <end position="24"/>
    </location>
</feature>
<sequence length="101" mass="11836">MNWLQIGFVLFWVAGLAFLFARALNYSRLVLNNIAPGETCWEPSDFRLFFSFRRFRFFGNYVEPSHLTDIGREYQKRVRETDIIACFWTLGGLVALAILFS</sequence>
<keyword evidence="1" id="KW-0472">Membrane</keyword>
<protein>
    <recommendedName>
        <fullName evidence="4">Universal stress protein B</fullName>
    </recommendedName>
</protein>
<feature type="transmembrane region" description="Helical" evidence="1">
    <location>
        <begin position="82"/>
        <end position="100"/>
    </location>
</feature>
<gene>
    <name evidence="2" type="ORF">F8237_25810</name>
</gene>
<dbReference type="Proteomes" id="UP000325641">
    <property type="component" value="Chromosome"/>
</dbReference>
<keyword evidence="1" id="KW-1133">Transmembrane helix</keyword>
<reference evidence="3" key="1">
    <citation type="submission" date="2019-10" db="EMBL/GenBank/DDBJ databases">
        <title>Complete Genome Sequence of Bradyrhizobium betae type strain PL7HG1T.</title>
        <authorList>
            <person name="Bromfield E.S.P."/>
            <person name="Cloutier S."/>
        </authorList>
    </citation>
    <scope>NUCLEOTIDE SEQUENCE [LARGE SCALE GENOMIC DNA]</scope>
    <source>
        <strain evidence="3">PL7HG1</strain>
    </source>
</reference>
<keyword evidence="1" id="KW-0812">Transmembrane</keyword>
<dbReference type="EMBL" id="CP044543">
    <property type="protein sequence ID" value="QFI75510.1"/>
    <property type="molecule type" value="Genomic_DNA"/>
</dbReference>
<evidence type="ECO:0000313" key="3">
    <source>
        <dbReference type="Proteomes" id="UP000325641"/>
    </source>
</evidence>
<dbReference type="RefSeq" id="WP_151649057.1">
    <property type="nucleotide sequence ID" value="NZ_CP044543.1"/>
</dbReference>
<evidence type="ECO:0000313" key="2">
    <source>
        <dbReference type="EMBL" id="QFI75510.1"/>
    </source>
</evidence>
<accession>A0A5P6PB06</accession>
<dbReference type="AlphaFoldDB" id="A0A5P6PB06"/>
<dbReference type="KEGG" id="bbet:F8237_25810"/>
<evidence type="ECO:0000256" key="1">
    <source>
        <dbReference type="SAM" id="Phobius"/>
    </source>
</evidence>
<evidence type="ECO:0008006" key="4">
    <source>
        <dbReference type="Google" id="ProtNLM"/>
    </source>
</evidence>
<organism evidence="2 3">
    <name type="scientific">Bradyrhizobium betae</name>
    <dbReference type="NCBI Taxonomy" id="244734"/>
    <lineage>
        <taxon>Bacteria</taxon>
        <taxon>Pseudomonadati</taxon>
        <taxon>Pseudomonadota</taxon>
        <taxon>Alphaproteobacteria</taxon>
        <taxon>Hyphomicrobiales</taxon>
        <taxon>Nitrobacteraceae</taxon>
        <taxon>Bradyrhizobium</taxon>
    </lineage>
</organism>